<dbReference type="CDD" id="cd00043">
    <property type="entry name" value="CYCLIN_SF"/>
    <property type="match status" value="1"/>
</dbReference>
<feature type="compositionally biased region" description="Polar residues" evidence="1">
    <location>
        <begin position="11"/>
        <end position="30"/>
    </location>
</feature>
<dbReference type="InterPro" id="IPR006671">
    <property type="entry name" value="Cyclin_N"/>
</dbReference>
<evidence type="ECO:0000256" key="1">
    <source>
        <dbReference type="SAM" id="MobiDB-lite"/>
    </source>
</evidence>
<accession>A0A1Y2C272</accession>
<organism evidence="3 4">
    <name type="scientific">Rhizoclosmatium globosum</name>
    <dbReference type="NCBI Taxonomy" id="329046"/>
    <lineage>
        <taxon>Eukaryota</taxon>
        <taxon>Fungi</taxon>
        <taxon>Fungi incertae sedis</taxon>
        <taxon>Chytridiomycota</taxon>
        <taxon>Chytridiomycota incertae sedis</taxon>
        <taxon>Chytridiomycetes</taxon>
        <taxon>Chytridiales</taxon>
        <taxon>Chytriomycetaceae</taxon>
        <taxon>Rhizoclosmatium</taxon>
    </lineage>
</organism>
<feature type="domain" description="Cyclin N-terminal" evidence="2">
    <location>
        <begin position="127"/>
        <end position="241"/>
    </location>
</feature>
<dbReference type="Proteomes" id="UP000193642">
    <property type="component" value="Unassembled WGS sequence"/>
</dbReference>
<evidence type="ECO:0000259" key="2">
    <source>
        <dbReference type="Pfam" id="PF00134"/>
    </source>
</evidence>
<dbReference type="SUPFAM" id="SSF47954">
    <property type="entry name" value="Cyclin-like"/>
    <property type="match status" value="2"/>
</dbReference>
<comment type="caution">
    <text evidence="3">The sequence shown here is derived from an EMBL/GenBank/DDBJ whole genome shotgun (WGS) entry which is preliminary data.</text>
</comment>
<keyword evidence="4" id="KW-1185">Reference proteome</keyword>
<proteinExistence type="predicted"/>
<name>A0A1Y2C272_9FUNG</name>
<feature type="region of interest" description="Disordered" evidence="1">
    <location>
        <begin position="1"/>
        <end position="30"/>
    </location>
</feature>
<evidence type="ECO:0000313" key="3">
    <source>
        <dbReference type="EMBL" id="ORY40415.1"/>
    </source>
</evidence>
<dbReference type="AlphaFoldDB" id="A0A1Y2C272"/>
<reference evidence="3 4" key="1">
    <citation type="submission" date="2016-07" db="EMBL/GenBank/DDBJ databases">
        <title>Pervasive Adenine N6-methylation of Active Genes in Fungi.</title>
        <authorList>
            <consortium name="DOE Joint Genome Institute"/>
            <person name="Mondo S.J."/>
            <person name="Dannebaum R.O."/>
            <person name="Kuo R.C."/>
            <person name="Labutti K."/>
            <person name="Haridas S."/>
            <person name="Kuo A."/>
            <person name="Salamov A."/>
            <person name="Ahrendt S.R."/>
            <person name="Lipzen A."/>
            <person name="Sullivan W."/>
            <person name="Andreopoulos W.B."/>
            <person name="Clum A."/>
            <person name="Lindquist E."/>
            <person name="Daum C."/>
            <person name="Ramamoorthy G.K."/>
            <person name="Gryganskyi A."/>
            <person name="Culley D."/>
            <person name="Magnuson J.K."/>
            <person name="James T.Y."/>
            <person name="O'Malley M.A."/>
            <person name="Stajich J.E."/>
            <person name="Spatafora J.W."/>
            <person name="Visel A."/>
            <person name="Grigoriev I.V."/>
        </authorList>
    </citation>
    <scope>NUCLEOTIDE SEQUENCE [LARGE SCALE GENOMIC DNA]</scope>
    <source>
        <strain evidence="3 4">JEL800</strain>
    </source>
</reference>
<dbReference type="EMBL" id="MCGO01000035">
    <property type="protein sequence ID" value="ORY40415.1"/>
    <property type="molecule type" value="Genomic_DNA"/>
</dbReference>
<dbReference type="Pfam" id="PF00134">
    <property type="entry name" value="Cyclin_N"/>
    <property type="match status" value="1"/>
</dbReference>
<gene>
    <name evidence="3" type="ORF">BCR33DRAFT_364996</name>
</gene>
<dbReference type="OrthoDB" id="10280143at2759"/>
<evidence type="ECO:0000313" key="4">
    <source>
        <dbReference type="Proteomes" id="UP000193642"/>
    </source>
</evidence>
<sequence>MLPKYTPISVLPSSEVTPPAQDSTPKRSAQTLEADIETDSAIPITFVETPVTHKNIVMRANHPLTPYHFSEYMGARFSDEFGNGNVESSTDEWANSSTYRTAFHLKLITRHMSLIEVDSFHNHLERLQTMEDLENQRAWTDDVLENQTEIEPIHLMISFAWIAEECYLQNWSHITYQSAVLYMYSYLVRGERFPSSDLQCLAATALMIAIKESCTISPLAYLSHFGNPDETSLKMKDFEHKFLFAVNDSRSCCPSTVVTPYEWYMAYCQLYQVWRGHRSLDQSHLLEFTWQRGLKVLDAAVMDPRSQKQTPSALAAAMFVLCENPKSNSLLHCTGYCLEQLEHAMKFIRYFEMQWFGEDGFVENQVYLQNV</sequence>
<dbReference type="Gene3D" id="1.10.472.10">
    <property type="entry name" value="Cyclin-like"/>
    <property type="match status" value="2"/>
</dbReference>
<dbReference type="InterPro" id="IPR036915">
    <property type="entry name" value="Cyclin-like_sf"/>
</dbReference>
<protein>
    <recommendedName>
        <fullName evidence="2">Cyclin N-terminal domain-containing protein</fullName>
    </recommendedName>
</protein>
<dbReference type="CDD" id="cd20520">
    <property type="entry name" value="CYCLIN_CCNE_rpt2"/>
    <property type="match status" value="1"/>
</dbReference>